<dbReference type="AlphaFoldDB" id="A0A9P5SRD1"/>
<keyword evidence="1" id="KW-0343">GTPase activation</keyword>
<dbReference type="InterPro" id="IPR032675">
    <property type="entry name" value="LRR_dom_sf"/>
</dbReference>
<dbReference type="SMART" id="SM00368">
    <property type="entry name" value="LRR_RI"/>
    <property type="match status" value="3"/>
</dbReference>
<dbReference type="GO" id="GO:0005829">
    <property type="term" value="C:cytosol"/>
    <property type="evidence" value="ECO:0007669"/>
    <property type="project" value="TreeGrafter"/>
</dbReference>
<sequence length="300" mass="33240">MVFFVTAGLIKTSAFHGHSNRVSVEQAITALKAVKSKPASKTLLKATEALKALKLEPDNKPSIEQATDALNKLQIDWRSDNGGHTLGKALKTKSTLTTLNLRENQIWIKGLLAFSEAFKTNTTLVTLNLDDNQIMDEIDLVLFKSLMTKSTLTTLNMGHTSIEEDEAIALAEAFKTNSALITLDLQSNLIDDNGVQAFAEALKTNSTLTTLHLKNCIAFTSALFFAYCALVRYLYTGKVEFEVDLREFMITDWPITSPVQVSEQSADLQRLLAEPIKKVLPASLSKLADRYQLKELQVLF</sequence>
<dbReference type="GO" id="GO:0006913">
    <property type="term" value="P:nucleocytoplasmic transport"/>
    <property type="evidence" value="ECO:0007669"/>
    <property type="project" value="TreeGrafter"/>
</dbReference>
<dbReference type="PANTHER" id="PTHR24113:SF12">
    <property type="entry name" value="RAN GTPASE-ACTIVATING PROTEIN 1"/>
    <property type="match status" value="1"/>
</dbReference>
<evidence type="ECO:0000256" key="2">
    <source>
        <dbReference type="ARBA" id="ARBA00022614"/>
    </source>
</evidence>
<dbReference type="InterPro" id="IPR027038">
    <property type="entry name" value="RanGap"/>
</dbReference>
<protein>
    <submittedName>
        <fullName evidence="4">Uncharacterized protein</fullName>
    </submittedName>
</protein>
<evidence type="ECO:0000256" key="1">
    <source>
        <dbReference type="ARBA" id="ARBA00022468"/>
    </source>
</evidence>
<reference evidence="4" key="1">
    <citation type="journal article" date="2020" name="Fungal Divers.">
        <title>Resolving the Mortierellaceae phylogeny through synthesis of multi-gene phylogenetics and phylogenomics.</title>
        <authorList>
            <person name="Vandepol N."/>
            <person name="Liber J."/>
            <person name="Desiro A."/>
            <person name="Na H."/>
            <person name="Kennedy M."/>
            <person name="Barry K."/>
            <person name="Grigoriev I.V."/>
            <person name="Miller A.N."/>
            <person name="O'Donnell K."/>
            <person name="Stajich J.E."/>
            <person name="Bonito G."/>
        </authorList>
    </citation>
    <scope>NUCLEOTIDE SEQUENCE</scope>
    <source>
        <strain evidence="4">NVP1</strain>
    </source>
</reference>
<name>A0A9P5SRD1_9FUNG</name>
<evidence type="ECO:0000313" key="5">
    <source>
        <dbReference type="Proteomes" id="UP000696485"/>
    </source>
</evidence>
<dbReference type="GO" id="GO:0005634">
    <property type="term" value="C:nucleus"/>
    <property type="evidence" value="ECO:0007669"/>
    <property type="project" value="TreeGrafter"/>
</dbReference>
<comment type="caution">
    <text evidence="4">The sequence shown here is derived from an EMBL/GenBank/DDBJ whole genome shotgun (WGS) entry which is preliminary data.</text>
</comment>
<evidence type="ECO:0000256" key="3">
    <source>
        <dbReference type="ARBA" id="ARBA00022737"/>
    </source>
</evidence>
<dbReference type="InterPro" id="IPR001611">
    <property type="entry name" value="Leu-rich_rpt"/>
</dbReference>
<dbReference type="GO" id="GO:0005096">
    <property type="term" value="F:GTPase activator activity"/>
    <property type="evidence" value="ECO:0007669"/>
    <property type="project" value="UniProtKB-KW"/>
</dbReference>
<keyword evidence="2" id="KW-0433">Leucine-rich repeat</keyword>
<organism evidence="4 5">
    <name type="scientific">Podila minutissima</name>
    <dbReference type="NCBI Taxonomy" id="64525"/>
    <lineage>
        <taxon>Eukaryota</taxon>
        <taxon>Fungi</taxon>
        <taxon>Fungi incertae sedis</taxon>
        <taxon>Mucoromycota</taxon>
        <taxon>Mortierellomycotina</taxon>
        <taxon>Mortierellomycetes</taxon>
        <taxon>Mortierellales</taxon>
        <taxon>Mortierellaceae</taxon>
        <taxon>Podila</taxon>
    </lineage>
</organism>
<dbReference type="PANTHER" id="PTHR24113">
    <property type="entry name" value="RAN GTPASE-ACTIVATING PROTEIN 1"/>
    <property type="match status" value="1"/>
</dbReference>
<accession>A0A9P5SRD1</accession>
<dbReference type="Proteomes" id="UP000696485">
    <property type="component" value="Unassembled WGS sequence"/>
</dbReference>
<dbReference type="Pfam" id="PF13516">
    <property type="entry name" value="LRR_6"/>
    <property type="match status" value="3"/>
</dbReference>
<dbReference type="EMBL" id="JAAAUY010000125">
    <property type="protein sequence ID" value="KAF9334888.1"/>
    <property type="molecule type" value="Genomic_DNA"/>
</dbReference>
<gene>
    <name evidence="4" type="ORF">BG006_001293</name>
</gene>
<proteinExistence type="predicted"/>
<keyword evidence="5" id="KW-1185">Reference proteome</keyword>
<keyword evidence="3" id="KW-0677">Repeat</keyword>
<dbReference type="SUPFAM" id="SSF52047">
    <property type="entry name" value="RNI-like"/>
    <property type="match status" value="1"/>
</dbReference>
<evidence type="ECO:0000313" key="4">
    <source>
        <dbReference type="EMBL" id="KAF9334888.1"/>
    </source>
</evidence>
<dbReference type="GO" id="GO:0048471">
    <property type="term" value="C:perinuclear region of cytoplasm"/>
    <property type="evidence" value="ECO:0007669"/>
    <property type="project" value="TreeGrafter"/>
</dbReference>
<dbReference type="Gene3D" id="3.80.10.10">
    <property type="entry name" value="Ribonuclease Inhibitor"/>
    <property type="match status" value="2"/>
</dbReference>
<dbReference type="GO" id="GO:0031267">
    <property type="term" value="F:small GTPase binding"/>
    <property type="evidence" value="ECO:0007669"/>
    <property type="project" value="TreeGrafter"/>
</dbReference>